<proteinExistence type="predicted"/>
<keyword evidence="2" id="KW-1185">Reference proteome</keyword>
<accession>A0A0C9T6Z0</accession>
<dbReference type="AlphaFoldDB" id="A0A0C9T6Z0"/>
<gene>
    <name evidence="1" type="ORF">PAXINDRAFT_84506</name>
</gene>
<dbReference type="Proteomes" id="UP000053647">
    <property type="component" value="Unassembled WGS sequence"/>
</dbReference>
<dbReference type="OrthoDB" id="2641988at2759"/>
<feature type="non-terminal residue" evidence="1">
    <location>
        <position position="913"/>
    </location>
</feature>
<dbReference type="PANTHER" id="PTHR31912">
    <property type="entry name" value="IP13529P"/>
    <property type="match status" value="1"/>
</dbReference>
<reference evidence="1 2" key="1">
    <citation type="submission" date="2014-06" db="EMBL/GenBank/DDBJ databases">
        <authorList>
            <consortium name="DOE Joint Genome Institute"/>
            <person name="Kuo A."/>
            <person name="Kohler A."/>
            <person name="Nagy L.G."/>
            <person name="Floudas D."/>
            <person name="Copeland A."/>
            <person name="Barry K.W."/>
            <person name="Cichocki N."/>
            <person name="Veneault-Fourrey C."/>
            <person name="LaButti K."/>
            <person name="Lindquist E.A."/>
            <person name="Lipzen A."/>
            <person name="Lundell T."/>
            <person name="Morin E."/>
            <person name="Murat C."/>
            <person name="Sun H."/>
            <person name="Tunlid A."/>
            <person name="Henrissat B."/>
            <person name="Grigoriev I.V."/>
            <person name="Hibbett D.S."/>
            <person name="Martin F."/>
            <person name="Nordberg H.P."/>
            <person name="Cantor M.N."/>
            <person name="Hua S.X."/>
        </authorList>
    </citation>
    <scope>NUCLEOTIDE SEQUENCE [LARGE SCALE GENOMIC DNA]</scope>
    <source>
        <strain evidence="1 2">ATCC 200175</strain>
    </source>
</reference>
<reference evidence="2" key="2">
    <citation type="submission" date="2015-01" db="EMBL/GenBank/DDBJ databases">
        <title>Evolutionary Origins and Diversification of the Mycorrhizal Mutualists.</title>
        <authorList>
            <consortium name="DOE Joint Genome Institute"/>
            <consortium name="Mycorrhizal Genomics Consortium"/>
            <person name="Kohler A."/>
            <person name="Kuo A."/>
            <person name="Nagy L.G."/>
            <person name="Floudas D."/>
            <person name="Copeland A."/>
            <person name="Barry K.W."/>
            <person name="Cichocki N."/>
            <person name="Veneault-Fourrey C."/>
            <person name="LaButti K."/>
            <person name="Lindquist E.A."/>
            <person name="Lipzen A."/>
            <person name="Lundell T."/>
            <person name="Morin E."/>
            <person name="Murat C."/>
            <person name="Riley R."/>
            <person name="Ohm R."/>
            <person name="Sun H."/>
            <person name="Tunlid A."/>
            <person name="Henrissat B."/>
            <person name="Grigoriev I.V."/>
            <person name="Hibbett D.S."/>
            <person name="Martin F."/>
        </authorList>
    </citation>
    <scope>NUCLEOTIDE SEQUENCE [LARGE SCALE GENOMIC DNA]</scope>
    <source>
        <strain evidence="2">ATCC 200175</strain>
    </source>
</reference>
<dbReference type="HOGENOM" id="CLU_004591_2_0_1"/>
<evidence type="ECO:0000313" key="2">
    <source>
        <dbReference type="Proteomes" id="UP000053647"/>
    </source>
</evidence>
<dbReference type="PANTHER" id="PTHR31912:SF34">
    <property type="entry name" value="NOTOCHORD-RELATED PROTEIN"/>
    <property type="match status" value="1"/>
</dbReference>
<dbReference type="EMBL" id="KN819379">
    <property type="protein sequence ID" value="KIJ11470.1"/>
    <property type="molecule type" value="Genomic_DNA"/>
</dbReference>
<name>A0A0C9T6Z0_PAXIN</name>
<protein>
    <submittedName>
        <fullName evidence="1">Unplaced genomic scaffold PAXINscaffold_57, whole genome shotgun sequence</fullName>
    </submittedName>
</protein>
<evidence type="ECO:0000313" key="1">
    <source>
        <dbReference type="EMBL" id="KIJ11470.1"/>
    </source>
</evidence>
<organism evidence="1 2">
    <name type="scientific">Paxillus involutus ATCC 200175</name>
    <dbReference type="NCBI Taxonomy" id="664439"/>
    <lineage>
        <taxon>Eukaryota</taxon>
        <taxon>Fungi</taxon>
        <taxon>Dikarya</taxon>
        <taxon>Basidiomycota</taxon>
        <taxon>Agaricomycotina</taxon>
        <taxon>Agaricomycetes</taxon>
        <taxon>Agaricomycetidae</taxon>
        <taxon>Boletales</taxon>
        <taxon>Paxilineae</taxon>
        <taxon>Paxillaceae</taxon>
        <taxon>Paxillus</taxon>
    </lineage>
</organism>
<sequence>MTSHHASKAGVSPGAPLYPWKSEPEFVTHLLFSSPHLRFSHAQKSALLEWAKALGAPDVPSMYAVKKTQERVQKLLGNPMEKISTASGNTFYLNAINKAIAMDFANPLTRFTMQDYPEDGQGRMSQVHHGNKMLEGLPDDLAPPCVHVGGSIFFVNELLQQTTRGYFIPKKFFQARLQSSKSADAEVLALGHKVSLTGEGFSVDPEMVITPASTFFHTFKDIQHESMSDHLSPTASSAAHAKLMPNPLRIKSGGRMVITVPLIVFMDDVSGNISKQWNKHHVVYMSNALMPREMLEKEFCVRFVSSSPHATPLELMQGLKESIQKAVNDPIVTFDVKYQEEVMLLPYDLFLAGDNPMQAEECSHGGLKCNYFCRTCKVGGTNAEKKTDEGYMNIFKCGELRTPEETLAQIKNQIELAKLSGGTEKVKTDVSKTGIRDAATTAIVERLLELGKSLRKREAGKPVLSEDQVRIQLESELNALLGGLSIDDHINPLLGMPGVNIHQDTPTEILHTILLGVVKYFWGQTAYILDKAHSLHTFQTHLESVDKDGLNSPTLGADYIVRYKGGLIGKHFKSLAQVMPYLIYDLVPRTVLDGWIAIGRLVVLLWHTLIEDTETYLADLSCVIGDFLSISAQCAPSILLMKAKFHFLLHLPMFIRRFGPAVLFSTERYESFNHVFRLASIYSNRQAPSRDTCQIFAEQDNVKHVVTGGVWHDPVTKKWVKAGPDVFKYITEHPQQRHLLGLPKATSLDVGNTEIVPPIEWQETQAASITDPTTQKDRRGSHFYKLKSFVAKEGDQINLKSHVIFNHGDGLRVGKVAEILMSTEQRIASHVVVSLLDFLPHPHPHLHVPCIKFPAPECKVVVTPENIICGVNVQHDCMTAGCSSIKPVFERQERLVTTRTKDLMDHTPMNAYI</sequence>